<dbReference type="Gene3D" id="3.40.50.1980">
    <property type="entry name" value="Nitrogenase molybdenum iron protein domain"/>
    <property type="match status" value="2"/>
</dbReference>
<dbReference type="HOGENOM" id="CLU_038034_13_3_9"/>
<keyword evidence="2" id="KW-0732">Signal</keyword>
<organism evidence="4 5">
    <name type="scientific">Acetobacterium woodii (strain ATCC 29683 / DSM 1030 / JCM 2381 / KCTC 1655 / WB1)</name>
    <dbReference type="NCBI Taxonomy" id="931626"/>
    <lineage>
        <taxon>Bacteria</taxon>
        <taxon>Bacillati</taxon>
        <taxon>Bacillota</taxon>
        <taxon>Clostridia</taxon>
        <taxon>Eubacteriales</taxon>
        <taxon>Eubacteriaceae</taxon>
        <taxon>Acetobacterium</taxon>
    </lineage>
</organism>
<reference evidence="4 5" key="2">
    <citation type="journal article" date="2012" name="PLoS ONE">
        <title>An ancient pathway combining carbon dioxide fixation with the generation and utilization of a sodium ion gradient for ATP synthesis.</title>
        <authorList>
            <person name="Poehlein A."/>
            <person name="Schmidt S."/>
            <person name="Kaster A.K."/>
            <person name="Goenrich M."/>
            <person name="Vollmers J."/>
            <person name="Thurmer A."/>
            <person name="Bertsch J."/>
            <person name="Schuchmann K."/>
            <person name="Voigt B."/>
            <person name="Hecker M."/>
            <person name="Daniel R."/>
            <person name="Thauer R.K."/>
            <person name="Gottschalk G."/>
            <person name="Muller V."/>
        </authorList>
    </citation>
    <scope>NUCLEOTIDE SEQUENCE [LARGE SCALE GENOMIC DNA]</scope>
    <source>
        <strain evidence="5">ATCC 29683 / DSM 1030 / JCM 2381 / KCTC 1655 / WB1</strain>
    </source>
</reference>
<dbReference type="Gene3D" id="1.20.58.2180">
    <property type="match status" value="1"/>
</dbReference>
<dbReference type="EMBL" id="CP002987">
    <property type="protein sequence ID" value="AFA46827.1"/>
    <property type="molecule type" value="Genomic_DNA"/>
</dbReference>
<gene>
    <name evidence="4" type="ordered locus">Awo_c00130</name>
</gene>
<reference evidence="5" key="1">
    <citation type="submission" date="2011-07" db="EMBL/GenBank/DDBJ databases">
        <title>Complete genome sequence of Acetobacterium woodii.</title>
        <authorList>
            <person name="Poehlein A."/>
            <person name="Schmidt S."/>
            <person name="Kaster A.-K."/>
            <person name="Goenrich M."/>
            <person name="Vollmers J."/>
            <person name="Thuermer A."/>
            <person name="Gottschalk G."/>
            <person name="Thauer R.K."/>
            <person name="Daniel R."/>
            <person name="Mueller V."/>
        </authorList>
    </citation>
    <scope>NUCLEOTIDE SEQUENCE [LARGE SCALE GENOMIC DNA]</scope>
    <source>
        <strain evidence="5">ATCC 29683 / DSM 1030 / JCM 2381 / KCTC 1655 / WB1</strain>
    </source>
</reference>
<keyword evidence="5" id="KW-1185">Reference proteome</keyword>
<comment type="similarity">
    <text evidence="1">Belongs to the bacterial solute-binding protein 8 family.</text>
</comment>
<evidence type="ECO:0000259" key="3">
    <source>
        <dbReference type="PROSITE" id="PS50983"/>
    </source>
</evidence>
<dbReference type="PANTHER" id="PTHR30535:SF34">
    <property type="entry name" value="MOLYBDATE-BINDING PROTEIN MOLA"/>
    <property type="match status" value="1"/>
</dbReference>
<sequence length="367" mass="40866">MKNKRKTGAMITVCLFLMMILAGCSGNSDKTADTDKSKQGAARTITDLVGNTVTLPAAAELKNVVIIAPPLLSTYISNIKNTDNIVGTSVVALNEMNPILLDIFVPNNKEINTTFLTGYESNTEELLKLDPDIILVYGETQKKGLQNIPVPVVDFFIKNQINEDWSVKIDQLMREIFELDNNDSLQQEWETANQKVDQILTDIDNQKQKGLMIMSNTGDKITVRGAGSYGDDWLLKSGLTNVAAELNGDGLEVTMEQILSWNPDIIYIFRGLPATQYLSGSIAGQDWSQTQAFKDGRIFNTPIGIMNWGTPCADSPLMIQWLVSKNFPEKMSSEDFSKTLKAFYERRYQIKLTDDMVQSILNPNNGN</sequence>
<dbReference type="InterPro" id="IPR050902">
    <property type="entry name" value="ABC_Transporter_SBP"/>
</dbReference>
<dbReference type="KEGG" id="awo:Awo_c00130"/>
<evidence type="ECO:0000256" key="1">
    <source>
        <dbReference type="ARBA" id="ARBA00008814"/>
    </source>
</evidence>
<dbReference type="Proteomes" id="UP000007177">
    <property type="component" value="Chromosome"/>
</dbReference>
<dbReference type="PROSITE" id="PS50983">
    <property type="entry name" value="FE_B12_PBP"/>
    <property type="match status" value="1"/>
</dbReference>
<evidence type="ECO:0000313" key="4">
    <source>
        <dbReference type="EMBL" id="AFA46827.1"/>
    </source>
</evidence>
<dbReference type="PROSITE" id="PS51257">
    <property type="entry name" value="PROKAR_LIPOPROTEIN"/>
    <property type="match status" value="1"/>
</dbReference>
<name>H6LEB3_ACEWD</name>
<dbReference type="Pfam" id="PF01497">
    <property type="entry name" value="Peripla_BP_2"/>
    <property type="match status" value="1"/>
</dbReference>
<dbReference type="eggNOG" id="COG0614">
    <property type="taxonomic scope" value="Bacteria"/>
</dbReference>
<dbReference type="GO" id="GO:0071281">
    <property type="term" value="P:cellular response to iron ion"/>
    <property type="evidence" value="ECO:0007669"/>
    <property type="project" value="TreeGrafter"/>
</dbReference>
<evidence type="ECO:0000256" key="2">
    <source>
        <dbReference type="SAM" id="SignalP"/>
    </source>
</evidence>
<feature type="signal peptide" evidence="2">
    <location>
        <begin position="1"/>
        <end position="24"/>
    </location>
</feature>
<evidence type="ECO:0000313" key="5">
    <source>
        <dbReference type="Proteomes" id="UP000007177"/>
    </source>
</evidence>
<accession>H6LEB3</accession>
<dbReference type="PANTHER" id="PTHR30535">
    <property type="entry name" value="VITAMIN B12-BINDING PROTEIN"/>
    <property type="match status" value="1"/>
</dbReference>
<proteinExistence type="inferred from homology"/>
<feature type="domain" description="Fe/B12 periplasmic-binding" evidence="3">
    <location>
        <begin position="64"/>
        <end position="330"/>
    </location>
</feature>
<protein>
    <recommendedName>
        <fullName evidence="3">Fe/B12 periplasmic-binding domain-containing protein</fullName>
    </recommendedName>
</protein>
<dbReference type="AlphaFoldDB" id="H6LEB3"/>
<feature type="chain" id="PRO_5038629615" description="Fe/B12 periplasmic-binding domain-containing protein" evidence="2">
    <location>
        <begin position="25"/>
        <end position="367"/>
    </location>
</feature>
<dbReference type="SUPFAM" id="SSF53807">
    <property type="entry name" value="Helical backbone' metal receptor"/>
    <property type="match status" value="1"/>
</dbReference>
<dbReference type="InterPro" id="IPR002491">
    <property type="entry name" value="ABC_transptr_periplasmic_BD"/>
</dbReference>
<dbReference type="STRING" id="931626.Awo_c00130"/>
<dbReference type="RefSeq" id="WP_014354431.1">
    <property type="nucleotide sequence ID" value="NC_016894.1"/>
</dbReference>